<evidence type="ECO:0000313" key="3">
    <source>
        <dbReference type="EMBL" id="KAK0621032.1"/>
    </source>
</evidence>
<dbReference type="InterPro" id="IPR050300">
    <property type="entry name" value="GDXG_lipolytic_enzyme"/>
</dbReference>
<dbReference type="AlphaFoldDB" id="A0AA39WSZ8"/>
<dbReference type="GO" id="GO:0016787">
    <property type="term" value="F:hydrolase activity"/>
    <property type="evidence" value="ECO:0007669"/>
    <property type="project" value="UniProtKB-KW"/>
</dbReference>
<dbReference type="SUPFAM" id="SSF53474">
    <property type="entry name" value="alpha/beta-Hydrolases"/>
    <property type="match status" value="1"/>
</dbReference>
<dbReference type="Pfam" id="PF07859">
    <property type="entry name" value="Abhydrolase_3"/>
    <property type="match status" value="1"/>
</dbReference>
<dbReference type="InterPro" id="IPR013094">
    <property type="entry name" value="AB_hydrolase_3"/>
</dbReference>
<protein>
    <submittedName>
        <fullName evidence="3">Alpha/Beta hydrolase protein</fullName>
    </submittedName>
</protein>
<name>A0AA39WSZ8_9PEZI</name>
<gene>
    <name evidence="3" type="ORF">B0T14DRAFT_431635</name>
</gene>
<evidence type="ECO:0000313" key="4">
    <source>
        <dbReference type="Proteomes" id="UP001175000"/>
    </source>
</evidence>
<dbReference type="EMBL" id="JAULSU010000004">
    <property type="protein sequence ID" value="KAK0621032.1"/>
    <property type="molecule type" value="Genomic_DNA"/>
</dbReference>
<dbReference type="PANTHER" id="PTHR48081">
    <property type="entry name" value="AB HYDROLASE SUPERFAMILY PROTEIN C4A8.06C"/>
    <property type="match status" value="1"/>
</dbReference>
<dbReference type="InterPro" id="IPR029058">
    <property type="entry name" value="AB_hydrolase_fold"/>
</dbReference>
<accession>A0AA39WSZ8</accession>
<organism evidence="3 4">
    <name type="scientific">Immersiella caudata</name>
    <dbReference type="NCBI Taxonomy" id="314043"/>
    <lineage>
        <taxon>Eukaryota</taxon>
        <taxon>Fungi</taxon>
        <taxon>Dikarya</taxon>
        <taxon>Ascomycota</taxon>
        <taxon>Pezizomycotina</taxon>
        <taxon>Sordariomycetes</taxon>
        <taxon>Sordariomycetidae</taxon>
        <taxon>Sordariales</taxon>
        <taxon>Lasiosphaeriaceae</taxon>
        <taxon>Immersiella</taxon>
    </lineage>
</organism>
<keyword evidence="4" id="KW-1185">Reference proteome</keyword>
<proteinExistence type="predicted"/>
<reference evidence="3" key="1">
    <citation type="submission" date="2023-06" db="EMBL/GenBank/DDBJ databases">
        <title>Genome-scale phylogeny and comparative genomics of the fungal order Sordariales.</title>
        <authorList>
            <consortium name="Lawrence Berkeley National Laboratory"/>
            <person name="Hensen N."/>
            <person name="Bonometti L."/>
            <person name="Westerberg I."/>
            <person name="Brannstrom I.O."/>
            <person name="Guillou S."/>
            <person name="Cros-Aarteil S."/>
            <person name="Calhoun S."/>
            <person name="Haridas S."/>
            <person name="Kuo A."/>
            <person name="Mondo S."/>
            <person name="Pangilinan J."/>
            <person name="Riley R."/>
            <person name="Labutti K."/>
            <person name="Andreopoulos B."/>
            <person name="Lipzen A."/>
            <person name="Chen C."/>
            <person name="Yanf M."/>
            <person name="Daum C."/>
            <person name="Ng V."/>
            <person name="Clum A."/>
            <person name="Steindorff A."/>
            <person name="Ohm R."/>
            <person name="Martin F."/>
            <person name="Silar P."/>
            <person name="Natvig D."/>
            <person name="Lalanne C."/>
            <person name="Gautier V."/>
            <person name="Ament-Velasquez S.L."/>
            <person name="Kruys A."/>
            <person name="Hutchinson M.I."/>
            <person name="Powell A.J."/>
            <person name="Barry K."/>
            <person name="Miller A.N."/>
            <person name="Grigoriev I.V."/>
            <person name="Debuchy R."/>
            <person name="Gladieux P."/>
            <person name="Thoren M.H."/>
            <person name="Johannesson H."/>
        </authorList>
    </citation>
    <scope>NUCLEOTIDE SEQUENCE</scope>
    <source>
        <strain evidence="3">CBS 606.72</strain>
    </source>
</reference>
<dbReference type="PANTHER" id="PTHR48081:SF3">
    <property type="entry name" value="ALPHA_BETA HYDROLASE FOLD-3 DOMAIN-CONTAINING PROTEIN"/>
    <property type="match status" value="1"/>
</dbReference>
<sequence length="329" mass="35721">MASNAPIRKTNHVIAVHDISIECDVYDAADYPSNTPVFLFFHSGGLTAGARNMVPPWLVQTCFHRKWPLLCPSYRLLPQVSGSGLLADVRAAYSFAQSFGSSQGPRKVITGGASAGFFLAALIAHHLTAPPLALLSITGIPTFRHKFFNSSTLIPSEPITEDDISQYLSEPVTVGRHVFDASGIFSVASILPSGEKNPTFTPDKKLPEGFTSDPNRGLLYDYYLHENLFLDLVGEVDPGFDWATTDEQKLKAWPSTIFIHGDADADVDLDVCISIVKSLGGKAKHFLAKGQGHLFERGYFLEDLGVDRDAPMGAVLKAVDALDRVVEAS</sequence>
<keyword evidence="1 3" id="KW-0378">Hydrolase</keyword>
<dbReference type="Gene3D" id="3.40.50.1820">
    <property type="entry name" value="alpha/beta hydrolase"/>
    <property type="match status" value="1"/>
</dbReference>
<evidence type="ECO:0000256" key="1">
    <source>
        <dbReference type="ARBA" id="ARBA00022801"/>
    </source>
</evidence>
<dbReference type="Proteomes" id="UP001175000">
    <property type="component" value="Unassembled WGS sequence"/>
</dbReference>
<comment type="caution">
    <text evidence="3">The sequence shown here is derived from an EMBL/GenBank/DDBJ whole genome shotgun (WGS) entry which is preliminary data.</text>
</comment>
<feature type="domain" description="Alpha/beta hydrolase fold-3" evidence="2">
    <location>
        <begin position="39"/>
        <end position="129"/>
    </location>
</feature>
<evidence type="ECO:0000259" key="2">
    <source>
        <dbReference type="Pfam" id="PF07859"/>
    </source>
</evidence>